<organism evidence="1">
    <name type="scientific">Rhizophora mucronata</name>
    <name type="common">Asiatic mangrove</name>
    <dbReference type="NCBI Taxonomy" id="61149"/>
    <lineage>
        <taxon>Eukaryota</taxon>
        <taxon>Viridiplantae</taxon>
        <taxon>Streptophyta</taxon>
        <taxon>Embryophyta</taxon>
        <taxon>Tracheophyta</taxon>
        <taxon>Spermatophyta</taxon>
        <taxon>Magnoliopsida</taxon>
        <taxon>eudicotyledons</taxon>
        <taxon>Gunneridae</taxon>
        <taxon>Pentapetalae</taxon>
        <taxon>rosids</taxon>
        <taxon>fabids</taxon>
        <taxon>Malpighiales</taxon>
        <taxon>Rhizophoraceae</taxon>
        <taxon>Rhizophora</taxon>
    </lineage>
</organism>
<sequence>MPTFLLLRDLVSCRILHITRVGGIPFISVPHEIHSHLARVMFRRDYRLMLSKRDY</sequence>
<reference evidence="1" key="1">
    <citation type="submission" date="2018-02" db="EMBL/GenBank/DDBJ databases">
        <title>Rhizophora mucronata_Transcriptome.</title>
        <authorList>
            <person name="Meera S.P."/>
            <person name="Sreeshan A."/>
            <person name="Augustine A."/>
        </authorList>
    </citation>
    <scope>NUCLEOTIDE SEQUENCE</scope>
    <source>
        <tissue evidence="1">Leaf</tissue>
    </source>
</reference>
<dbReference type="EMBL" id="GGEC01000522">
    <property type="protein sequence ID" value="MBW81005.1"/>
    <property type="molecule type" value="Transcribed_RNA"/>
</dbReference>
<evidence type="ECO:0000313" key="1">
    <source>
        <dbReference type="EMBL" id="MBW81005.1"/>
    </source>
</evidence>
<accession>A0A2P2IIG4</accession>
<protein>
    <submittedName>
        <fullName evidence="1">Uncharacterized protein</fullName>
    </submittedName>
</protein>
<proteinExistence type="predicted"/>
<dbReference type="AlphaFoldDB" id="A0A2P2IIG4"/>
<name>A0A2P2IIG4_RHIMU</name>